<dbReference type="EMBL" id="DXGI01000295">
    <property type="protein sequence ID" value="HIW79022.1"/>
    <property type="molecule type" value="Genomic_DNA"/>
</dbReference>
<dbReference type="GO" id="GO:0005829">
    <property type="term" value="C:cytosol"/>
    <property type="evidence" value="ECO:0007669"/>
    <property type="project" value="TreeGrafter"/>
</dbReference>
<dbReference type="GO" id="GO:0000725">
    <property type="term" value="P:recombinational repair"/>
    <property type="evidence" value="ECO:0007669"/>
    <property type="project" value="TreeGrafter"/>
</dbReference>
<evidence type="ECO:0000313" key="13">
    <source>
        <dbReference type="EMBL" id="HIW79022.1"/>
    </source>
</evidence>
<feature type="binding site" evidence="10">
    <location>
        <begin position="26"/>
        <end position="33"/>
    </location>
    <ligand>
        <name>ATP</name>
        <dbReference type="ChEBI" id="CHEBI:30616"/>
    </ligand>
</feature>
<evidence type="ECO:0000256" key="1">
    <source>
        <dbReference type="ARBA" id="ARBA00009922"/>
    </source>
</evidence>
<feature type="domain" description="UvrD-like helicase C-terminal" evidence="12">
    <location>
        <begin position="294"/>
        <end position="551"/>
    </location>
</feature>
<dbReference type="InterPro" id="IPR014016">
    <property type="entry name" value="UvrD-like_ATP-bd"/>
</dbReference>
<evidence type="ECO:0000259" key="12">
    <source>
        <dbReference type="PROSITE" id="PS51217"/>
    </source>
</evidence>
<dbReference type="CDD" id="cd17932">
    <property type="entry name" value="DEXQc_UvrD"/>
    <property type="match status" value="1"/>
</dbReference>
<evidence type="ECO:0000256" key="5">
    <source>
        <dbReference type="ARBA" id="ARBA00022840"/>
    </source>
</evidence>
<gene>
    <name evidence="13" type="ORF">H9874_07745</name>
</gene>
<dbReference type="GO" id="GO:0005524">
    <property type="term" value="F:ATP binding"/>
    <property type="evidence" value="ECO:0007669"/>
    <property type="project" value="UniProtKB-UniRule"/>
</dbReference>
<dbReference type="Pfam" id="PF00580">
    <property type="entry name" value="UvrD-helicase"/>
    <property type="match status" value="1"/>
</dbReference>
<keyword evidence="2 10" id="KW-0547">Nucleotide-binding</keyword>
<evidence type="ECO:0000256" key="10">
    <source>
        <dbReference type="PROSITE-ProRule" id="PRU00560"/>
    </source>
</evidence>
<dbReference type="Gene3D" id="3.40.50.300">
    <property type="entry name" value="P-loop containing nucleotide triphosphate hydrolases"/>
    <property type="match status" value="2"/>
</dbReference>
<comment type="caution">
    <text evidence="13">The sequence shown here is derived from an EMBL/GenBank/DDBJ whole genome shotgun (WGS) entry which is preliminary data.</text>
</comment>
<dbReference type="InterPro" id="IPR000212">
    <property type="entry name" value="DNA_helicase_UvrD/REP"/>
</dbReference>
<evidence type="ECO:0000256" key="4">
    <source>
        <dbReference type="ARBA" id="ARBA00022806"/>
    </source>
</evidence>
<comment type="catalytic activity">
    <reaction evidence="7">
        <text>Couples ATP hydrolysis with the unwinding of duplex DNA by translocating in the 3'-5' direction.</text>
        <dbReference type="EC" id="5.6.2.4"/>
    </reaction>
</comment>
<evidence type="ECO:0000256" key="7">
    <source>
        <dbReference type="ARBA" id="ARBA00034617"/>
    </source>
</evidence>
<evidence type="ECO:0000313" key="14">
    <source>
        <dbReference type="Proteomes" id="UP000824264"/>
    </source>
</evidence>
<evidence type="ECO:0000256" key="3">
    <source>
        <dbReference type="ARBA" id="ARBA00022801"/>
    </source>
</evidence>
<dbReference type="SUPFAM" id="SSF52540">
    <property type="entry name" value="P-loop containing nucleoside triphosphate hydrolases"/>
    <property type="match status" value="1"/>
</dbReference>
<evidence type="ECO:0000256" key="6">
    <source>
        <dbReference type="ARBA" id="ARBA00023235"/>
    </source>
</evidence>
<keyword evidence="3 10" id="KW-0378">Hydrolase</keyword>
<reference evidence="13" key="2">
    <citation type="submission" date="2021-04" db="EMBL/GenBank/DDBJ databases">
        <authorList>
            <person name="Gilroy R."/>
        </authorList>
    </citation>
    <scope>NUCLEOTIDE SEQUENCE</scope>
    <source>
        <strain evidence="13">ChiSxjej5B17-1746</strain>
    </source>
</reference>
<dbReference type="Gene3D" id="1.10.10.160">
    <property type="match status" value="1"/>
</dbReference>
<dbReference type="GO" id="GO:0003677">
    <property type="term" value="F:DNA binding"/>
    <property type="evidence" value="ECO:0007669"/>
    <property type="project" value="InterPro"/>
</dbReference>
<dbReference type="Gene3D" id="1.10.486.10">
    <property type="entry name" value="PCRA, domain 4"/>
    <property type="match status" value="1"/>
</dbReference>
<dbReference type="InterPro" id="IPR014017">
    <property type="entry name" value="DNA_helicase_UvrD-like_C"/>
</dbReference>
<evidence type="ECO:0000256" key="8">
    <source>
        <dbReference type="ARBA" id="ARBA00034808"/>
    </source>
</evidence>
<accession>A0A9D1R0Z2</accession>
<keyword evidence="6" id="KW-0413">Isomerase</keyword>
<dbReference type="Proteomes" id="UP000824264">
    <property type="component" value="Unassembled WGS sequence"/>
</dbReference>
<protein>
    <recommendedName>
        <fullName evidence="8">DNA 3'-5' helicase</fullName>
        <ecNumber evidence="8">5.6.2.4</ecNumber>
    </recommendedName>
</protein>
<dbReference type="PANTHER" id="PTHR11070">
    <property type="entry name" value="UVRD / RECB / PCRA DNA HELICASE FAMILY MEMBER"/>
    <property type="match status" value="1"/>
</dbReference>
<dbReference type="PROSITE" id="PS51217">
    <property type="entry name" value="UVRD_HELICASE_CTER"/>
    <property type="match status" value="1"/>
</dbReference>
<evidence type="ECO:0000256" key="9">
    <source>
        <dbReference type="ARBA" id="ARBA00048988"/>
    </source>
</evidence>
<dbReference type="InterPro" id="IPR027417">
    <property type="entry name" value="P-loop_NTPase"/>
</dbReference>
<feature type="domain" description="UvrD-like helicase ATP-binding" evidence="11">
    <location>
        <begin position="5"/>
        <end position="293"/>
    </location>
</feature>
<comment type="catalytic activity">
    <reaction evidence="9">
        <text>ATP + H2O = ADP + phosphate + H(+)</text>
        <dbReference type="Rhea" id="RHEA:13065"/>
        <dbReference type="ChEBI" id="CHEBI:15377"/>
        <dbReference type="ChEBI" id="CHEBI:15378"/>
        <dbReference type="ChEBI" id="CHEBI:30616"/>
        <dbReference type="ChEBI" id="CHEBI:43474"/>
        <dbReference type="ChEBI" id="CHEBI:456216"/>
        <dbReference type="EC" id="5.6.2.4"/>
    </reaction>
</comment>
<reference evidence="13" key="1">
    <citation type="journal article" date="2021" name="PeerJ">
        <title>Extensive microbial diversity within the chicken gut microbiome revealed by metagenomics and culture.</title>
        <authorList>
            <person name="Gilroy R."/>
            <person name="Ravi A."/>
            <person name="Getino M."/>
            <person name="Pursley I."/>
            <person name="Horton D.L."/>
            <person name="Alikhan N.F."/>
            <person name="Baker D."/>
            <person name="Gharbi K."/>
            <person name="Hall N."/>
            <person name="Watson M."/>
            <person name="Adriaenssens E.M."/>
            <person name="Foster-Nyarko E."/>
            <person name="Jarju S."/>
            <person name="Secka A."/>
            <person name="Antonio M."/>
            <person name="Oren A."/>
            <person name="Chaudhuri R.R."/>
            <person name="La Ragione R."/>
            <person name="Hildebrand F."/>
            <person name="Pallen M.J."/>
        </authorList>
    </citation>
    <scope>NUCLEOTIDE SEQUENCE</scope>
    <source>
        <strain evidence="13">ChiSxjej5B17-1746</strain>
    </source>
</reference>
<dbReference type="Pfam" id="PF13361">
    <property type="entry name" value="UvrD_C"/>
    <property type="match status" value="1"/>
</dbReference>
<dbReference type="PROSITE" id="PS51198">
    <property type="entry name" value="UVRD_HELICASE_ATP_BIND"/>
    <property type="match status" value="1"/>
</dbReference>
<proteinExistence type="inferred from homology"/>
<evidence type="ECO:0000259" key="11">
    <source>
        <dbReference type="PROSITE" id="PS51198"/>
    </source>
</evidence>
<name>A0A9D1R0Z2_9BACT</name>
<dbReference type="EC" id="5.6.2.4" evidence="8"/>
<dbReference type="PANTHER" id="PTHR11070:SF3">
    <property type="entry name" value="DNA 3'-5' HELICASE"/>
    <property type="match status" value="1"/>
</dbReference>
<dbReference type="InterPro" id="IPR013986">
    <property type="entry name" value="DExx_box_DNA_helicase_dom_sf"/>
</dbReference>
<dbReference type="GO" id="GO:0043138">
    <property type="term" value="F:3'-5' DNA helicase activity"/>
    <property type="evidence" value="ECO:0007669"/>
    <property type="project" value="UniProtKB-EC"/>
</dbReference>
<dbReference type="GO" id="GO:0016787">
    <property type="term" value="F:hydrolase activity"/>
    <property type="evidence" value="ECO:0007669"/>
    <property type="project" value="UniProtKB-UniRule"/>
</dbReference>
<dbReference type="CDD" id="cd18807">
    <property type="entry name" value="SF1_C_UvrD"/>
    <property type="match status" value="1"/>
</dbReference>
<dbReference type="AlphaFoldDB" id="A0A9D1R0Z2"/>
<keyword evidence="4 10" id="KW-0347">Helicase</keyword>
<organism evidence="13 14">
    <name type="scientific">Candidatus Bilophila faecipullorum</name>
    <dbReference type="NCBI Taxonomy" id="2838482"/>
    <lineage>
        <taxon>Bacteria</taxon>
        <taxon>Pseudomonadati</taxon>
        <taxon>Thermodesulfobacteriota</taxon>
        <taxon>Desulfovibrionia</taxon>
        <taxon>Desulfovibrionales</taxon>
        <taxon>Desulfovibrionaceae</taxon>
        <taxon>Bilophila</taxon>
    </lineage>
</organism>
<keyword evidence="5 10" id="KW-0067">ATP-binding</keyword>
<sequence>MIDISTLNPAQLEAVTAPDGPVLVIAGAGSGKTRTIVHRLAWLAEQGVPPSSMLLLTFTRKASREMLLRAADLLGYSLGGVNGGTFHGFAFAALRQYRPAWAEGPVTVMDSADSASAIQQCKERLKIGKGDRSFPKIQTVIGLLSKARNKEIAIGDVLQREAPHLLPHADALAEIDAAYRAYRRRHGLLDYDDLLFELEDLLRGDPETGREGLAPLFRERYRYLMVDEYQDTNRVQARLVRLLAGENGNVMAVGDDAQSIYAFRGADVRNILDFPKLFPDTRIIRLEENYRSTQPILDVANAVLASASEGYHKNLFTRRERTDATPRVRLMRPMSDLSQANLVADRVEALLDRYQAKEIAVLFRAGYQSYHLEVALSKRGVKFRKYGGLRYTEAVHVKDVVAFVRLAINPLDMPSFERVAGLSKGVGTKTAQKIYQVAAQGDFDALRKACVKYPDLWSDMLLLDKLRQHNLTPAALIEMVIEHYLPRLQALFPDDWPRRQQGLSELAHIASAYNDLEQFVADLSLETPEDEAAEYDEGERVVLSTIHSAKGLEWDAVIVLDLVEERFPSRHALVRPEDFEEERRLMYVACTRAREDLELSVPATLYNRQNGGNESAIPSPFVRELPFAALEEWQEGYTGRLSRRSASFADDPAFSRPRAETPRALVNPGAGRVKGVFPPPVVPEAAASAPQGDKGGKGCGYCRHKVFGRGKIVEQLPPDKCRVNFPGFGLKVILTAFLTLED</sequence>
<comment type="similarity">
    <text evidence="1">Belongs to the helicase family. UvrD subfamily.</text>
</comment>
<evidence type="ECO:0000256" key="2">
    <source>
        <dbReference type="ARBA" id="ARBA00022741"/>
    </source>
</evidence>